<comment type="caution">
    <text evidence="4">The sequence shown here is derived from an EMBL/GenBank/DDBJ whole genome shotgun (WGS) entry which is preliminary data.</text>
</comment>
<name>A0ABV7LA07_9PROT</name>
<feature type="domain" description="GGDEF" evidence="3">
    <location>
        <begin position="169"/>
        <end position="301"/>
    </location>
</feature>
<dbReference type="Pfam" id="PF00990">
    <property type="entry name" value="GGDEF"/>
    <property type="match status" value="1"/>
</dbReference>
<dbReference type="NCBIfam" id="TIGR00254">
    <property type="entry name" value="GGDEF"/>
    <property type="match status" value="1"/>
</dbReference>
<dbReference type="Proteomes" id="UP001595528">
    <property type="component" value="Unassembled WGS sequence"/>
</dbReference>
<dbReference type="CDD" id="cd01948">
    <property type="entry name" value="EAL"/>
    <property type="match status" value="1"/>
</dbReference>
<dbReference type="InterPro" id="IPR011006">
    <property type="entry name" value="CheY-like_superfamily"/>
</dbReference>
<dbReference type="InterPro" id="IPR029787">
    <property type="entry name" value="Nucleotide_cyclase"/>
</dbReference>
<evidence type="ECO:0000256" key="1">
    <source>
        <dbReference type="SAM" id="MobiDB-lite"/>
    </source>
</evidence>
<evidence type="ECO:0000259" key="2">
    <source>
        <dbReference type="PROSITE" id="PS50883"/>
    </source>
</evidence>
<dbReference type="SMART" id="SM00267">
    <property type="entry name" value="GGDEF"/>
    <property type="match status" value="1"/>
</dbReference>
<dbReference type="PROSITE" id="PS50883">
    <property type="entry name" value="EAL"/>
    <property type="match status" value="1"/>
</dbReference>
<dbReference type="RefSeq" id="WP_379906711.1">
    <property type="nucleotide sequence ID" value="NZ_JBHRTR010000054.1"/>
</dbReference>
<dbReference type="EMBL" id="JBHRTR010000054">
    <property type="protein sequence ID" value="MFC3231246.1"/>
    <property type="molecule type" value="Genomic_DNA"/>
</dbReference>
<dbReference type="InterPro" id="IPR035919">
    <property type="entry name" value="EAL_sf"/>
</dbReference>
<gene>
    <name evidence="4" type="ORF">ACFOGJ_28620</name>
</gene>
<protein>
    <submittedName>
        <fullName evidence="4">Bifunctional diguanylate cyclase/phosphodiesterase</fullName>
    </submittedName>
</protein>
<dbReference type="Gene3D" id="3.30.70.270">
    <property type="match status" value="1"/>
</dbReference>
<dbReference type="SUPFAM" id="SSF141868">
    <property type="entry name" value="EAL domain-like"/>
    <property type="match status" value="1"/>
</dbReference>
<dbReference type="SMART" id="SM00052">
    <property type="entry name" value="EAL"/>
    <property type="match status" value="1"/>
</dbReference>
<dbReference type="InterPro" id="IPR001633">
    <property type="entry name" value="EAL_dom"/>
</dbReference>
<keyword evidence="5" id="KW-1185">Reference proteome</keyword>
<dbReference type="PANTHER" id="PTHR33121">
    <property type="entry name" value="CYCLIC DI-GMP PHOSPHODIESTERASE PDEF"/>
    <property type="match status" value="1"/>
</dbReference>
<dbReference type="Gene3D" id="3.20.20.450">
    <property type="entry name" value="EAL domain"/>
    <property type="match status" value="1"/>
</dbReference>
<dbReference type="InterPro" id="IPR050706">
    <property type="entry name" value="Cyclic-di-GMP_PDE-like"/>
</dbReference>
<dbReference type="PROSITE" id="PS50887">
    <property type="entry name" value="GGDEF"/>
    <property type="match status" value="1"/>
</dbReference>
<dbReference type="SUPFAM" id="SSF52172">
    <property type="entry name" value="CheY-like"/>
    <property type="match status" value="1"/>
</dbReference>
<dbReference type="PANTHER" id="PTHR33121:SF70">
    <property type="entry name" value="SIGNALING PROTEIN YKOW"/>
    <property type="match status" value="1"/>
</dbReference>
<evidence type="ECO:0000313" key="4">
    <source>
        <dbReference type="EMBL" id="MFC3231246.1"/>
    </source>
</evidence>
<accession>A0ABV7LA07</accession>
<sequence length="593" mass="65095">MRFLICRLRGTASTEILRAALGATGLPLGLDEVDGVAAARQEMAERQHDGLLLWPPLSHGEICDLLAEFDSPVPALPIICFATQTAADGLRRVLAAGAADCLSAEDLSPSALLRAVCGARRQAEIGRQLERAESHLAEQTIYDPLTRLPDRSQFLIAVQEALGHASTEDPLALLLLDLIGFNRVNQSLGHEAGDKLLELTSGRLREVLQAGDRLARVGDDEFGILLPPGTSLAHAVTVASQIVERMQAPFKIGRSEFMVGVGIGIAHAPHHGLEAHGLMRSAETAMRAAKRQSTGFAIFEGDPESEENDELALSHDLRRAVDDDSLELNFQPKIDLTHRRIEGVECLLRWRHPKLGMIFPDLFIPLAEQTGMIAALTGWVLESALRHCAKWQKQGWDLTVSVNISALTLHNPGFPRSVENSLARHQVAPDHLVLEITETAIISDAARATETLNRLDRMGVCIAIDDFGTGYTSLGYLRRLPISELKIDKSFVMNMQRVPDDEVITRTMIELAHNLSLKVTAEGVEDEPTLEHLSHLRCDTIQGYFVSRPLDETAFLAWLDSSPWAGRPAPVATEQPVPALQLDQPEQPRLRTR</sequence>
<feature type="region of interest" description="Disordered" evidence="1">
    <location>
        <begin position="569"/>
        <end position="593"/>
    </location>
</feature>
<feature type="domain" description="EAL" evidence="2">
    <location>
        <begin position="310"/>
        <end position="563"/>
    </location>
</feature>
<dbReference type="CDD" id="cd01949">
    <property type="entry name" value="GGDEF"/>
    <property type="match status" value="1"/>
</dbReference>
<evidence type="ECO:0000259" key="3">
    <source>
        <dbReference type="PROSITE" id="PS50887"/>
    </source>
</evidence>
<reference evidence="5" key="1">
    <citation type="journal article" date="2019" name="Int. J. Syst. Evol. Microbiol.">
        <title>The Global Catalogue of Microorganisms (GCM) 10K type strain sequencing project: providing services to taxonomists for standard genome sequencing and annotation.</title>
        <authorList>
            <consortium name="The Broad Institute Genomics Platform"/>
            <consortium name="The Broad Institute Genome Sequencing Center for Infectious Disease"/>
            <person name="Wu L."/>
            <person name="Ma J."/>
        </authorList>
    </citation>
    <scope>NUCLEOTIDE SEQUENCE [LARGE SCALE GENOMIC DNA]</scope>
    <source>
        <strain evidence="5">KCTC 42964</strain>
    </source>
</reference>
<dbReference type="SUPFAM" id="SSF55073">
    <property type="entry name" value="Nucleotide cyclase"/>
    <property type="match status" value="1"/>
</dbReference>
<organism evidence="4 5">
    <name type="scientific">Marinibaculum pumilum</name>
    <dbReference type="NCBI Taxonomy" id="1766165"/>
    <lineage>
        <taxon>Bacteria</taxon>
        <taxon>Pseudomonadati</taxon>
        <taxon>Pseudomonadota</taxon>
        <taxon>Alphaproteobacteria</taxon>
        <taxon>Rhodospirillales</taxon>
        <taxon>Rhodospirillaceae</taxon>
        <taxon>Marinibaculum</taxon>
    </lineage>
</organism>
<dbReference type="InterPro" id="IPR043128">
    <property type="entry name" value="Rev_trsase/Diguanyl_cyclase"/>
</dbReference>
<evidence type="ECO:0000313" key="5">
    <source>
        <dbReference type="Proteomes" id="UP001595528"/>
    </source>
</evidence>
<dbReference type="Pfam" id="PF00563">
    <property type="entry name" value="EAL"/>
    <property type="match status" value="1"/>
</dbReference>
<dbReference type="InterPro" id="IPR000160">
    <property type="entry name" value="GGDEF_dom"/>
</dbReference>
<proteinExistence type="predicted"/>